<accession>A0ABT1DTZ8</accession>
<sequence>MPITQADPARNRRSSRPPADLLLRKLQPHHREILVATYFRHRTTTEAARTLGLSPDAAKAHLYHAMRHLSEMLTTTNTR</sequence>
<keyword evidence="4" id="KW-0804">Transcription</keyword>
<dbReference type="InterPro" id="IPR013324">
    <property type="entry name" value="RNA_pol_sigma_r3/r4-like"/>
</dbReference>
<reference evidence="6 7" key="1">
    <citation type="submission" date="2022-06" db="EMBL/GenBank/DDBJ databases">
        <title>New Species of the Genus Actinoplanes, ActinopZanes ferrugineus.</title>
        <authorList>
            <person name="Ding P."/>
        </authorList>
    </citation>
    <scope>NUCLEOTIDE SEQUENCE [LARGE SCALE GENOMIC DNA]</scope>
    <source>
        <strain evidence="6 7">TRM88003</strain>
    </source>
</reference>
<dbReference type="InterPro" id="IPR013249">
    <property type="entry name" value="RNA_pol_sigma70_r4_t2"/>
</dbReference>
<evidence type="ECO:0000256" key="2">
    <source>
        <dbReference type="ARBA" id="ARBA00023015"/>
    </source>
</evidence>
<name>A0ABT1DTZ8_9ACTN</name>
<proteinExistence type="inferred from homology"/>
<dbReference type="Gene3D" id="1.10.10.10">
    <property type="entry name" value="Winged helix-like DNA-binding domain superfamily/Winged helix DNA-binding domain"/>
    <property type="match status" value="1"/>
</dbReference>
<evidence type="ECO:0000313" key="7">
    <source>
        <dbReference type="Proteomes" id="UP001523369"/>
    </source>
</evidence>
<gene>
    <name evidence="6" type="ORF">M1L60_27360</name>
</gene>
<dbReference type="EMBL" id="JAMYJR010000030">
    <property type="protein sequence ID" value="MCO8274324.1"/>
    <property type="molecule type" value="Genomic_DNA"/>
</dbReference>
<evidence type="ECO:0000259" key="5">
    <source>
        <dbReference type="Pfam" id="PF08281"/>
    </source>
</evidence>
<keyword evidence="7" id="KW-1185">Reference proteome</keyword>
<evidence type="ECO:0000256" key="4">
    <source>
        <dbReference type="ARBA" id="ARBA00023163"/>
    </source>
</evidence>
<dbReference type="RefSeq" id="WP_253240399.1">
    <property type="nucleotide sequence ID" value="NZ_JAMYJR010000030.1"/>
</dbReference>
<comment type="similarity">
    <text evidence="1">Belongs to the sigma-70 factor family. ECF subfamily.</text>
</comment>
<dbReference type="Proteomes" id="UP001523369">
    <property type="component" value="Unassembled WGS sequence"/>
</dbReference>
<comment type="caution">
    <text evidence="6">The sequence shown here is derived from an EMBL/GenBank/DDBJ whole genome shotgun (WGS) entry which is preliminary data.</text>
</comment>
<evidence type="ECO:0000256" key="1">
    <source>
        <dbReference type="ARBA" id="ARBA00010641"/>
    </source>
</evidence>
<dbReference type="SUPFAM" id="SSF88659">
    <property type="entry name" value="Sigma3 and sigma4 domains of RNA polymerase sigma factors"/>
    <property type="match status" value="1"/>
</dbReference>
<dbReference type="Pfam" id="PF08281">
    <property type="entry name" value="Sigma70_r4_2"/>
    <property type="match status" value="1"/>
</dbReference>
<keyword evidence="2" id="KW-0805">Transcription regulation</keyword>
<dbReference type="InterPro" id="IPR036388">
    <property type="entry name" value="WH-like_DNA-bd_sf"/>
</dbReference>
<keyword evidence="3" id="KW-0731">Sigma factor</keyword>
<evidence type="ECO:0000256" key="3">
    <source>
        <dbReference type="ARBA" id="ARBA00023082"/>
    </source>
</evidence>
<organism evidence="6 7">
    <name type="scientific">Paractinoplanes aksuensis</name>
    <dbReference type="NCBI Taxonomy" id="2939490"/>
    <lineage>
        <taxon>Bacteria</taxon>
        <taxon>Bacillati</taxon>
        <taxon>Actinomycetota</taxon>
        <taxon>Actinomycetes</taxon>
        <taxon>Micromonosporales</taxon>
        <taxon>Micromonosporaceae</taxon>
        <taxon>Paractinoplanes</taxon>
    </lineage>
</organism>
<evidence type="ECO:0000313" key="6">
    <source>
        <dbReference type="EMBL" id="MCO8274324.1"/>
    </source>
</evidence>
<feature type="domain" description="RNA polymerase sigma factor 70 region 4 type 2" evidence="5">
    <location>
        <begin position="21"/>
        <end position="69"/>
    </location>
</feature>
<protein>
    <recommendedName>
        <fullName evidence="5">RNA polymerase sigma factor 70 region 4 type 2 domain-containing protein</fullName>
    </recommendedName>
</protein>